<organism evidence="8">
    <name type="scientific">Streptomyces anulatus</name>
    <name type="common">Streptomyces chrysomallus</name>
    <dbReference type="NCBI Taxonomy" id="1892"/>
    <lineage>
        <taxon>Bacteria</taxon>
        <taxon>Bacillati</taxon>
        <taxon>Actinomycetota</taxon>
        <taxon>Actinomycetes</taxon>
        <taxon>Kitasatosporales</taxon>
        <taxon>Streptomycetaceae</taxon>
        <taxon>Streptomyces</taxon>
    </lineage>
</organism>
<feature type="transmembrane region" description="Helical" evidence="6">
    <location>
        <begin position="356"/>
        <end position="378"/>
    </location>
</feature>
<dbReference type="SUPFAM" id="SSF103473">
    <property type="entry name" value="MFS general substrate transporter"/>
    <property type="match status" value="1"/>
</dbReference>
<feature type="transmembrane region" description="Helical" evidence="6">
    <location>
        <begin position="295"/>
        <end position="315"/>
    </location>
</feature>
<dbReference type="InterPro" id="IPR050189">
    <property type="entry name" value="MFS_Efflux_Transporters"/>
</dbReference>
<feature type="transmembrane region" description="Helical" evidence="6">
    <location>
        <begin position="42"/>
        <end position="63"/>
    </location>
</feature>
<feature type="transmembrane region" description="Helical" evidence="6">
    <location>
        <begin position="206"/>
        <end position="229"/>
    </location>
</feature>
<proteinExistence type="predicted"/>
<dbReference type="InterPro" id="IPR020846">
    <property type="entry name" value="MFS_dom"/>
</dbReference>
<feature type="transmembrane region" description="Helical" evidence="6">
    <location>
        <begin position="241"/>
        <end position="260"/>
    </location>
</feature>
<feature type="transmembrane region" description="Helical" evidence="6">
    <location>
        <begin position="70"/>
        <end position="93"/>
    </location>
</feature>
<dbReference type="EMBL" id="JAAGMK010000229">
    <property type="protein sequence ID" value="NEB84249.1"/>
    <property type="molecule type" value="Genomic_DNA"/>
</dbReference>
<dbReference type="Pfam" id="PF07690">
    <property type="entry name" value="MFS_1"/>
    <property type="match status" value="1"/>
</dbReference>
<comment type="caution">
    <text evidence="8">The sequence shown here is derived from an EMBL/GenBank/DDBJ whole genome shotgun (WGS) entry which is preliminary data.</text>
</comment>
<evidence type="ECO:0000256" key="3">
    <source>
        <dbReference type="ARBA" id="ARBA00022692"/>
    </source>
</evidence>
<feature type="transmembrane region" description="Helical" evidence="6">
    <location>
        <begin position="99"/>
        <end position="119"/>
    </location>
</feature>
<evidence type="ECO:0000256" key="4">
    <source>
        <dbReference type="ARBA" id="ARBA00022989"/>
    </source>
</evidence>
<evidence type="ECO:0000313" key="8">
    <source>
        <dbReference type="EMBL" id="NEB84249.1"/>
    </source>
</evidence>
<keyword evidence="2" id="KW-1003">Cell membrane</keyword>
<evidence type="ECO:0000259" key="7">
    <source>
        <dbReference type="PROSITE" id="PS50850"/>
    </source>
</evidence>
<dbReference type="InterPro" id="IPR011701">
    <property type="entry name" value="MFS"/>
</dbReference>
<dbReference type="Gene3D" id="1.20.1250.20">
    <property type="entry name" value="MFS general substrate transporter like domains"/>
    <property type="match status" value="1"/>
</dbReference>
<reference evidence="8" key="1">
    <citation type="submission" date="2020-01" db="EMBL/GenBank/DDBJ databases">
        <title>Insect and environment-associated Actinomycetes.</title>
        <authorList>
            <person name="Currrie C."/>
            <person name="Chevrette M."/>
            <person name="Carlson C."/>
            <person name="Stubbendieck R."/>
            <person name="Wendt-Pienkowski E."/>
        </authorList>
    </citation>
    <scope>NUCLEOTIDE SEQUENCE</scope>
    <source>
        <strain evidence="8">SID505</strain>
    </source>
</reference>
<dbReference type="PANTHER" id="PTHR43124">
    <property type="entry name" value="PURINE EFFLUX PUMP PBUE"/>
    <property type="match status" value="1"/>
</dbReference>
<evidence type="ECO:0000256" key="2">
    <source>
        <dbReference type="ARBA" id="ARBA00022475"/>
    </source>
</evidence>
<evidence type="ECO:0000256" key="6">
    <source>
        <dbReference type="SAM" id="Phobius"/>
    </source>
</evidence>
<feature type="transmembrane region" description="Helical" evidence="6">
    <location>
        <begin position="131"/>
        <end position="150"/>
    </location>
</feature>
<accession>A0A6G3SMY0</accession>
<keyword evidence="4 6" id="KW-1133">Transmembrane helix</keyword>
<feature type="transmembrane region" description="Helical" evidence="6">
    <location>
        <begin position="327"/>
        <end position="350"/>
    </location>
</feature>
<dbReference type="PROSITE" id="PS50850">
    <property type="entry name" value="MFS"/>
    <property type="match status" value="1"/>
</dbReference>
<feature type="domain" description="Major facilitator superfamily (MFS) profile" evidence="7">
    <location>
        <begin position="4"/>
        <end position="382"/>
    </location>
</feature>
<evidence type="ECO:0000256" key="1">
    <source>
        <dbReference type="ARBA" id="ARBA00004651"/>
    </source>
</evidence>
<dbReference type="InterPro" id="IPR036259">
    <property type="entry name" value="MFS_trans_sf"/>
</dbReference>
<name>A0A6G3SMY0_STRAQ</name>
<dbReference type="PANTHER" id="PTHR43124:SF8">
    <property type="entry name" value="INNER MEMBRANE TRANSPORT PROTEIN YDHP"/>
    <property type="match status" value="1"/>
</dbReference>
<evidence type="ECO:0000256" key="5">
    <source>
        <dbReference type="ARBA" id="ARBA00023136"/>
    </source>
</evidence>
<feature type="transmembrane region" description="Helical" evidence="6">
    <location>
        <begin position="272"/>
        <end position="289"/>
    </location>
</feature>
<dbReference type="GO" id="GO:0022857">
    <property type="term" value="F:transmembrane transporter activity"/>
    <property type="evidence" value="ECO:0007669"/>
    <property type="project" value="InterPro"/>
</dbReference>
<feature type="transmembrane region" description="Helical" evidence="6">
    <location>
        <begin position="156"/>
        <end position="178"/>
    </location>
</feature>
<dbReference type="GO" id="GO:0005886">
    <property type="term" value="C:plasma membrane"/>
    <property type="evidence" value="ECO:0007669"/>
    <property type="project" value="UniProtKB-SubCell"/>
</dbReference>
<keyword evidence="3 6" id="KW-0812">Transmembrane</keyword>
<dbReference type="AlphaFoldDB" id="A0A6G3SMY0"/>
<protein>
    <submittedName>
        <fullName evidence="8">MFS transporter</fullName>
    </submittedName>
</protein>
<dbReference type="CDD" id="cd17324">
    <property type="entry name" value="MFS_NepI_like"/>
    <property type="match status" value="1"/>
</dbReference>
<gene>
    <name evidence="8" type="ORF">G3I43_08675</name>
</gene>
<comment type="subcellular location">
    <subcellularLocation>
        <location evidence="1">Cell membrane</location>
        <topology evidence="1">Multi-pass membrane protein</topology>
    </subcellularLocation>
</comment>
<sequence>MPAAVHVIAAGIFAMTTSEFAVAGLMPQLASGLGVGIEQIGYLVTVFAVAMTVGGPALTVLLLRVPPRTALLVIFGIFLVGNVLAALSVSYPVMVGARVISGVASQAFFGIGISLSARLVDENMRGRASGVAMNGLMLGTLLGLPIATFIGDRFGWRAAFWAISALTVLAAALTVMFVRIPAASGAREEARTSVREELTVLRRPRFLLALVSSTLIIGATFSAFSFFTPVLTEVTGFSNDLVPLLLLAYGASTLVGNTVVARLADRRTIPTLLAGTALNALFLTGFALFTAVPPLALVTMLGIGLTGVTMNPAMAVRVQRAGSTSPLVNTVHASFITLGVILGSAIGSALVPSYGLRAPLVLGITLAVLALLTIAPALRGTRPGHGGRAGAEPLVPAAR</sequence>
<keyword evidence="5 6" id="KW-0472">Membrane</keyword>